<dbReference type="GO" id="GO:0005886">
    <property type="term" value="C:plasma membrane"/>
    <property type="evidence" value="ECO:0007669"/>
    <property type="project" value="TreeGrafter"/>
</dbReference>
<dbReference type="RefSeq" id="WP_139941077.1">
    <property type="nucleotide sequence ID" value="NZ_JBHSYP010000006.1"/>
</dbReference>
<feature type="transmembrane region" description="Helical" evidence="5">
    <location>
        <begin position="268"/>
        <end position="288"/>
    </location>
</feature>
<sequence>MEYIQVVGGLVLLVIAGDMLVGGAVSMAYRLGISKVVIGLTVVAFGTSAPELVVGVDAALSGAPTLALGNVVGSNTANILLVMGLPALIIPFTCYNLEVRNNYFIMLVSSVLFILLCFTAPLRWWHGSLLLLLLFGYLFHSYRETRKTRRLAREALEDVEGVPEKPLALWKSIVYLAGGLAGLVYGAHILVDGAVIIASDFGVPKAVIGLTIVAIGTSLPELMTVIMAAKHRHGDVAFGNVIGSNIFNLFAIMGATALTTPVPVPRDFLTLDLWVMLGASLMVFPFALRNKELTRSWGALLTLGYMGYLLYLSRHLAG</sequence>
<proteinExistence type="predicted"/>
<dbReference type="InterPro" id="IPR044880">
    <property type="entry name" value="NCX_ion-bd_dom_sf"/>
</dbReference>
<dbReference type="GO" id="GO:0008273">
    <property type="term" value="F:calcium, potassium:sodium antiporter activity"/>
    <property type="evidence" value="ECO:0007669"/>
    <property type="project" value="TreeGrafter"/>
</dbReference>
<dbReference type="EMBL" id="VFIY01000014">
    <property type="protein sequence ID" value="TPD59414.1"/>
    <property type="molecule type" value="Genomic_DNA"/>
</dbReference>
<feature type="transmembrane region" description="Helical" evidence="5">
    <location>
        <begin position="6"/>
        <end position="29"/>
    </location>
</feature>
<evidence type="ECO:0000313" key="8">
    <source>
        <dbReference type="Proteomes" id="UP000319148"/>
    </source>
</evidence>
<comment type="subcellular location">
    <subcellularLocation>
        <location evidence="1">Membrane</location>
        <topology evidence="1">Multi-pass membrane protein</topology>
    </subcellularLocation>
</comment>
<protein>
    <submittedName>
        <fullName evidence="7">Calcium/sodium antiporter</fullName>
    </submittedName>
</protein>
<feature type="transmembrane region" description="Helical" evidence="5">
    <location>
        <begin position="124"/>
        <end position="142"/>
    </location>
</feature>
<accession>A0A501PHJ7</accession>
<dbReference type="GO" id="GO:0005262">
    <property type="term" value="F:calcium channel activity"/>
    <property type="evidence" value="ECO:0007669"/>
    <property type="project" value="TreeGrafter"/>
</dbReference>
<dbReference type="PANTHER" id="PTHR10846:SF8">
    <property type="entry name" value="INNER MEMBRANE PROTEIN YRBG"/>
    <property type="match status" value="1"/>
</dbReference>
<keyword evidence="8" id="KW-1185">Reference proteome</keyword>
<name>A0A501PHJ7_9PROT</name>
<feature type="transmembrane region" description="Helical" evidence="5">
    <location>
        <begin position="36"/>
        <end position="56"/>
    </location>
</feature>
<dbReference type="AlphaFoldDB" id="A0A501PHJ7"/>
<keyword evidence="3 5" id="KW-1133">Transmembrane helix</keyword>
<feature type="transmembrane region" description="Helical" evidence="5">
    <location>
        <begin position="173"/>
        <end position="191"/>
    </location>
</feature>
<evidence type="ECO:0000256" key="2">
    <source>
        <dbReference type="ARBA" id="ARBA00022692"/>
    </source>
</evidence>
<dbReference type="Pfam" id="PF01699">
    <property type="entry name" value="Na_Ca_ex"/>
    <property type="match status" value="2"/>
</dbReference>
<evidence type="ECO:0000256" key="1">
    <source>
        <dbReference type="ARBA" id="ARBA00004141"/>
    </source>
</evidence>
<feature type="transmembrane region" description="Helical" evidence="5">
    <location>
        <begin position="102"/>
        <end position="118"/>
    </location>
</feature>
<evidence type="ECO:0000313" key="7">
    <source>
        <dbReference type="EMBL" id="TPD59414.1"/>
    </source>
</evidence>
<keyword evidence="2 5" id="KW-0812">Transmembrane</keyword>
<dbReference type="OrthoDB" id="9794225at2"/>
<feature type="transmembrane region" description="Helical" evidence="5">
    <location>
        <begin position="76"/>
        <end position="95"/>
    </location>
</feature>
<organism evidence="7 8">
    <name type="scientific">Emcibacter nanhaiensis</name>
    <dbReference type="NCBI Taxonomy" id="1505037"/>
    <lineage>
        <taxon>Bacteria</taxon>
        <taxon>Pseudomonadati</taxon>
        <taxon>Pseudomonadota</taxon>
        <taxon>Alphaproteobacteria</taxon>
        <taxon>Emcibacterales</taxon>
        <taxon>Emcibacteraceae</taxon>
        <taxon>Emcibacter</taxon>
    </lineage>
</organism>
<feature type="transmembrane region" description="Helical" evidence="5">
    <location>
        <begin position="206"/>
        <end position="229"/>
    </location>
</feature>
<feature type="transmembrane region" description="Helical" evidence="5">
    <location>
        <begin position="241"/>
        <end position="262"/>
    </location>
</feature>
<evidence type="ECO:0000256" key="4">
    <source>
        <dbReference type="ARBA" id="ARBA00023136"/>
    </source>
</evidence>
<feature type="transmembrane region" description="Helical" evidence="5">
    <location>
        <begin position="297"/>
        <end position="317"/>
    </location>
</feature>
<dbReference type="InterPro" id="IPR004481">
    <property type="entry name" value="K/Na/Ca-exchanger"/>
</dbReference>
<reference evidence="8" key="1">
    <citation type="submission" date="2019-06" db="EMBL/GenBank/DDBJ databases">
        <title>The complete genome of Emcibacter congregatus ZYLT.</title>
        <authorList>
            <person name="Zhao Z."/>
        </authorList>
    </citation>
    <scope>NUCLEOTIDE SEQUENCE [LARGE SCALE GENOMIC DNA]</scope>
    <source>
        <strain evidence="8">MCCC 1A06723</strain>
    </source>
</reference>
<evidence type="ECO:0000256" key="3">
    <source>
        <dbReference type="ARBA" id="ARBA00022989"/>
    </source>
</evidence>
<evidence type="ECO:0000259" key="6">
    <source>
        <dbReference type="Pfam" id="PF01699"/>
    </source>
</evidence>
<dbReference type="Gene3D" id="1.20.1420.30">
    <property type="entry name" value="NCX, central ion-binding region"/>
    <property type="match status" value="1"/>
</dbReference>
<dbReference type="NCBIfam" id="TIGR00367">
    <property type="entry name" value="calcium/sodium antiporter"/>
    <property type="match status" value="1"/>
</dbReference>
<dbReference type="PANTHER" id="PTHR10846">
    <property type="entry name" value="SODIUM/POTASSIUM/CALCIUM EXCHANGER"/>
    <property type="match status" value="1"/>
</dbReference>
<dbReference type="Proteomes" id="UP000319148">
    <property type="component" value="Unassembled WGS sequence"/>
</dbReference>
<dbReference type="GO" id="GO:0006874">
    <property type="term" value="P:intracellular calcium ion homeostasis"/>
    <property type="evidence" value="ECO:0007669"/>
    <property type="project" value="TreeGrafter"/>
</dbReference>
<evidence type="ECO:0000256" key="5">
    <source>
        <dbReference type="SAM" id="Phobius"/>
    </source>
</evidence>
<dbReference type="InterPro" id="IPR004837">
    <property type="entry name" value="NaCa_Exmemb"/>
</dbReference>
<keyword evidence="4 5" id="KW-0472">Membrane</keyword>
<gene>
    <name evidence="7" type="ORF">FIV46_11510</name>
</gene>
<comment type="caution">
    <text evidence="7">The sequence shown here is derived from an EMBL/GenBank/DDBJ whole genome shotgun (WGS) entry which is preliminary data.</text>
</comment>
<feature type="domain" description="Sodium/calcium exchanger membrane region" evidence="6">
    <location>
        <begin position="172"/>
        <end position="312"/>
    </location>
</feature>
<feature type="domain" description="Sodium/calcium exchanger membrane region" evidence="6">
    <location>
        <begin position="4"/>
        <end position="142"/>
    </location>
</feature>